<organism evidence="1 2">
    <name type="scientific">Paraburkholderia unamae</name>
    <dbReference type="NCBI Taxonomy" id="219649"/>
    <lineage>
        <taxon>Bacteria</taxon>
        <taxon>Pseudomonadati</taxon>
        <taxon>Pseudomonadota</taxon>
        <taxon>Betaproteobacteria</taxon>
        <taxon>Burkholderiales</taxon>
        <taxon>Burkholderiaceae</taxon>
        <taxon>Paraburkholderia</taxon>
    </lineage>
</organism>
<dbReference type="Gene3D" id="3.30.70.100">
    <property type="match status" value="1"/>
</dbReference>
<proteinExistence type="predicted"/>
<accession>A0ABX5KUB7</accession>
<protein>
    <submittedName>
        <fullName evidence="1">Uncharacterized protein</fullName>
    </submittedName>
</protein>
<dbReference type="Proteomes" id="UP000245712">
    <property type="component" value="Unassembled WGS sequence"/>
</dbReference>
<name>A0ABX5KUB7_9BURK</name>
<gene>
    <name evidence="1" type="ORF">C7402_102561</name>
</gene>
<dbReference type="InterPro" id="IPR011008">
    <property type="entry name" value="Dimeric_a/b-barrel"/>
</dbReference>
<dbReference type="SUPFAM" id="SSF54909">
    <property type="entry name" value="Dimeric alpha+beta barrel"/>
    <property type="match status" value="1"/>
</dbReference>
<keyword evidence="2" id="KW-1185">Reference proteome</keyword>
<sequence length="180" mass="19716">MPGIAAYTQNRVDARLWSYPSEAAYECDGIVELEFEHEAAMAAAGETAVVREWLPADELKFLDGITLCRVEDGARQIRPGLLKVMIAAKLLDESESAIRRLQESLGLAGCVEWSTERVETTAHRESLGFEGDPPSVFASLWFAGEGDASRAFASGNWLKALESAVRRATAWQMDPLKIVG</sequence>
<evidence type="ECO:0000313" key="1">
    <source>
        <dbReference type="EMBL" id="PVX86724.1"/>
    </source>
</evidence>
<reference evidence="1 2" key="1">
    <citation type="submission" date="2018-05" db="EMBL/GenBank/DDBJ databases">
        <title>Genomic Encyclopedia of Type Strains, Phase IV (KMG-V): Genome sequencing to study the core and pangenomes of soil and plant-associated prokaryotes.</title>
        <authorList>
            <person name="Whitman W."/>
        </authorList>
    </citation>
    <scope>NUCLEOTIDE SEQUENCE [LARGE SCALE GENOMIC DNA]</scope>
    <source>
        <strain evidence="1 2">SCZa-39</strain>
    </source>
</reference>
<dbReference type="EMBL" id="QEOB01000002">
    <property type="protein sequence ID" value="PVX86724.1"/>
    <property type="molecule type" value="Genomic_DNA"/>
</dbReference>
<comment type="caution">
    <text evidence="1">The sequence shown here is derived from an EMBL/GenBank/DDBJ whole genome shotgun (WGS) entry which is preliminary data.</text>
</comment>
<evidence type="ECO:0000313" key="2">
    <source>
        <dbReference type="Proteomes" id="UP000245712"/>
    </source>
</evidence>